<comment type="caution">
    <text evidence="4">The sequence shown here is derived from an EMBL/GenBank/DDBJ whole genome shotgun (WGS) entry which is preliminary data.</text>
</comment>
<evidence type="ECO:0000256" key="2">
    <source>
        <dbReference type="SAM" id="MobiDB-lite"/>
    </source>
</evidence>
<evidence type="ECO:0000313" key="4">
    <source>
        <dbReference type="EMBL" id="PZM94407.1"/>
    </source>
</evidence>
<accession>A0A2W4JKV6</accession>
<dbReference type="GO" id="GO:0006801">
    <property type="term" value="P:superoxide metabolic process"/>
    <property type="evidence" value="ECO:0007669"/>
    <property type="project" value="InterPro"/>
</dbReference>
<name>A0A2W4JKV6_9PSEU</name>
<dbReference type="InterPro" id="IPR036423">
    <property type="entry name" value="SOD-like_Cu/Zn_dom_sf"/>
</dbReference>
<dbReference type="EMBL" id="QGUI01000591">
    <property type="protein sequence ID" value="PZM94407.1"/>
    <property type="molecule type" value="Genomic_DNA"/>
</dbReference>
<feature type="region of interest" description="Disordered" evidence="2">
    <location>
        <begin position="141"/>
        <end position="164"/>
    </location>
</feature>
<dbReference type="STRING" id="1111738.GCA_000427905_03379"/>
<feature type="compositionally biased region" description="Basic and acidic residues" evidence="2">
    <location>
        <begin position="14"/>
        <end position="24"/>
    </location>
</feature>
<dbReference type="GO" id="GO:0046872">
    <property type="term" value="F:metal ion binding"/>
    <property type="evidence" value="ECO:0007669"/>
    <property type="project" value="InterPro"/>
</dbReference>
<reference evidence="4" key="1">
    <citation type="submission" date="2018-05" db="EMBL/GenBank/DDBJ databases">
        <authorList>
            <person name="Lanie J.A."/>
            <person name="Ng W.-L."/>
            <person name="Kazmierczak K.M."/>
            <person name="Andrzejewski T.M."/>
            <person name="Davidsen T.M."/>
            <person name="Wayne K.J."/>
            <person name="Tettelin H."/>
            <person name="Glass J.I."/>
            <person name="Rusch D."/>
            <person name="Podicherti R."/>
            <person name="Tsui H.-C.T."/>
            <person name="Winkler M.E."/>
        </authorList>
    </citation>
    <scope>NUCLEOTIDE SEQUENCE</scope>
    <source>
        <strain evidence="4">ZC4RG45</strain>
    </source>
</reference>
<dbReference type="SUPFAM" id="SSF49329">
    <property type="entry name" value="Cu,Zn superoxide dismutase-like"/>
    <property type="match status" value="1"/>
</dbReference>
<dbReference type="AlphaFoldDB" id="A0A2W4JKV6"/>
<dbReference type="Gene3D" id="2.60.40.200">
    <property type="entry name" value="Superoxide dismutase, copper/zinc binding domain"/>
    <property type="match status" value="1"/>
</dbReference>
<dbReference type="Pfam" id="PF00080">
    <property type="entry name" value="Sod_Cu"/>
    <property type="match status" value="1"/>
</dbReference>
<evidence type="ECO:0000256" key="1">
    <source>
        <dbReference type="ARBA" id="ARBA00010457"/>
    </source>
</evidence>
<comment type="similarity">
    <text evidence="1">Belongs to the Cu-Zn superoxide dismutase family.</text>
</comment>
<gene>
    <name evidence="4" type="ORF">DIU77_14280</name>
</gene>
<proteinExistence type="inferred from homology"/>
<feature type="region of interest" description="Disordered" evidence="2">
    <location>
        <begin position="1"/>
        <end position="34"/>
    </location>
</feature>
<evidence type="ECO:0000259" key="3">
    <source>
        <dbReference type="Pfam" id="PF00080"/>
    </source>
</evidence>
<dbReference type="InterPro" id="IPR001424">
    <property type="entry name" value="SOD_Cu_Zn_dom"/>
</dbReference>
<organism evidence="4">
    <name type="scientific">Thermocrispum agreste</name>
    <dbReference type="NCBI Taxonomy" id="37925"/>
    <lineage>
        <taxon>Bacteria</taxon>
        <taxon>Bacillati</taxon>
        <taxon>Actinomycetota</taxon>
        <taxon>Actinomycetes</taxon>
        <taxon>Pseudonocardiales</taxon>
        <taxon>Pseudonocardiaceae</taxon>
        <taxon>Thermocrispum</taxon>
    </lineage>
</organism>
<feature type="domain" description="Superoxide dismutase copper/zinc binding" evidence="3">
    <location>
        <begin position="106"/>
        <end position="226"/>
    </location>
</feature>
<sequence>MHSIVVSRPGLPSERVRRDGEGRRRSGRTPPVRKINALLTGTALVAVLSACGEEAPDAASEPSQRQDSAKLTTLHGEGEFTDYRPGTQASAIRYDKKLVPSGAEAEVTLTADSSGVRVELEVSGLLPNREYGAHVHVKECGPTGDDAGPHFQHEEDPKQPSVDPKYANPENEIWLDFTTDDEGEAEVTSAVKFTLGDRVPGSVVLHEHHTGTEEGEAGTAGGRIACITLVKQ</sequence>
<feature type="compositionally biased region" description="Basic and acidic residues" evidence="2">
    <location>
        <begin position="147"/>
        <end position="158"/>
    </location>
</feature>
<protein>
    <submittedName>
        <fullName evidence="4">Superoxide dismutase</fullName>
    </submittedName>
</protein>